<organism evidence="1 2">
    <name type="scientific">Stylosanthes scabra</name>
    <dbReference type="NCBI Taxonomy" id="79078"/>
    <lineage>
        <taxon>Eukaryota</taxon>
        <taxon>Viridiplantae</taxon>
        <taxon>Streptophyta</taxon>
        <taxon>Embryophyta</taxon>
        <taxon>Tracheophyta</taxon>
        <taxon>Spermatophyta</taxon>
        <taxon>Magnoliopsida</taxon>
        <taxon>eudicotyledons</taxon>
        <taxon>Gunneridae</taxon>
        <taxon>Pentapetalae</taxon>
        <taxon>rosids</taxon>
        <taxon>fabids</taxon>
        <taxon>Fabales</taxon>
        <taxon>Fabaceae</taxon>
        <taxon>Papilionoideae</taxon>
        <taxon>50 kb inversion clade</taxon>
        <taxon>dalbergioids sensu lato</taxon>
        <taxon>Dalbergieae</taxon>
        <taxon>Pterocarpus clade</taxon>
        <taxon>Stylosanthes</taxon>
    </lineage>
</organism>
<dbReference type="EMBL" id="JASCZI010242922">
    <property type="protein sequence ID" value="MED6212346.1"/>
    <property type="molecule type" value="Genomic_DNA"/>
</dbReference>
<protein>
    <submittedName>
        <fullName evidence="1">Uncharacterized protein</fullName>
    </submittedName>
</protein>
<evidence type="ECO:0000313" key="2">
    <source>
        <dbReference type="Proteomes" id="UP001341840"/>
    </source>
</evidence>
<comment type="caution">
    <text evidence="1">The sequence shown here is derived from an EMBL/GenBank/DDBJ whole genome shotgun (WGS) entry which is preliminary data.</text>
</comment>
<gene>
    <name evidence="1" type="ORF">PIB30_082410</name>
</gene>
<sequence>MIANRNTLQDPSWYAECIPHCTPDATNLQQPTDYHGQEQVYIGNGPAIPPSTITSMTNVHNSLISTNTAPANTSCSPTTTNFQPSTTTQVHTRESIPISNIDITLHFSNTNVQPPNNTTNTHPMITRSKTGSMQPKALQISNSTPNSDSAIIPKSVKAALISHK</sequence>
<keyword evidence="2" id="KW-1185">Reference proteome</keyword>
<reference evidence="1 2" key="1">
    <citation type="journal article" date="2023" name="Plants (Basel)">
        <title>Bridging the Gap: Combining Genomics and Transcriptomics Approaches to Understand Stylosanthes scabra, an Orphan Legume from the Brazilian Caatinga.</title>
        <authorList>
            <person name="Ferreira-Neto J.R.C."/>
            <person name="da Silva M.D."/>
            <person name="Binneck E."/>
            <person name="de Melo N.F."/>
            <person name="da Silva R.H."/>
            <person name="de Melo A.L.T.M."/>
            <person name="Pandolfi V."/>
            <person name="Bustamante F.O."/>
            <person name="Brasileiro-Vidal A.C."/>
            <person name="Benko-Iseppon A.M."/>
        </authorList>
    </citation>
    <scope>NUCLEOTIDE SEQUENCE [LARGE SCALE GENOMIC DNA]</scope>
    <source>
        <tissue evidence="1">Leaves</tissue>
    </source>
</reference>
<name>A0ABU6YR59_9FABA</name>
<proteinExistence type="predicted"/>
<dbReference type="Proteomes" id="UP001341840">
    <property type="component" value="Unassembled WGS sequence"/>
</dbReference>
<accession>A0ABU6YR59</accession>
<evidence type="ECO:0000313" key="1">
    <source>
        <dbReference type="EMBL" id="MED6212346.1"/>
    </source>
</evidence>